<evidence type="ECO:0000259" key="4">
    <source>
        <dbReference type="Pfam" id="PF03330"/>
    </source>
</evidence>
<evidence type="ECO:0000313" key="6">
    <source>
        <dbReference type="Proteomes" id="UP000054248"/>
    </source>
</evidence>
<dbReference type="InterPro" id="IPR009009">
    <property type="entry name" value="RlpA-like_DPBB"/>
</dbReference>
<gene>
    <name evidence="5" type="ORF">M407DRAFT_71654</name>
</gene>
<dbReference type="HOGENOM" id="CLU_047639_2_2_1"/>
<feature type="domain" description="RlpA-like protein double-psi beta-barrel" evidence="4">
    <location>
        <begin position="187"/>
        <end position="232"/>
    </location>
</feature>
<dbReference type="OrthoDB" id="623670at2759"/>
<evidence type="ECO:0000256" key="3">
    <source>
        <dbReference type="SAM" id="SignalP"/>
    </source>
</evidence>
<keyword evidence="6" id="KW-1185">Reference proteome</keyword>
<accession>A0A0C3QLN5</accession>
<feature type="compositionally biased region" description="Basic and acidic residues" evidence="2">
    <location>
        <begin position="85"/>
        <end position="100"/>
    </location>
</feature>
<reference evidence="5 6" key="1">
    <citation type="submission" date="2014-04" db="EMBL/GenBank/DDBJ databases">
        <authorList>
            <consortium name="DOE Joint Genome Institute"/>
            <person name="Kuo A."/>
            <person name="Girlanda M."/>
            <person name="Perotto S."/>
            <person name="Kohler A."/>
            <person name="Nagy L.G."/>
            <person name="Floudas D."/>
            <person name="Copeland A."/>
            <person name="Barry K.W."/>
            <person name="Cichocki N."/>
            <person name="Veneault-Fourrey C."/>
            <person name="LaButti K."/>
            <person name="Lindquist E.A."/>
            <person name="Lipzen A."/>
            <person name="Lundell T."/>
            <person name="Morin E."/>
            <person name="Murat C."/>
            <person name="Sun H."/>
            <person name="Tunlid A."/>
            <person name="Henrissat B."/>
            <person name="Grigoriev I.V."/>
            <person name="Hibbett D.S."/>
            <person name="Martin F."/>
            <person name="Nordberg H.P."/>
            <person name="Cantor M.N."/>
            <person name="Hua S.X."/>
        </authorList>
    </citation>
    <scope>NUCLEOTIDE SEQUENCE [LARGE SCALE GENOMIC DNA]</scope>
    <source>
        <strain evidence="5 6">MUT 4182</strain>
    </source>
</reference>
<evidence type="ECO:0000256" key="1">
    <source>
        <dbReference type="ARBA" id="ARBA00022729"/>
    </source>
</evidence>
<dbReference type="PANTHER" id="PTHR31836:SF28">
    <property type="entry name" value="SRCR DOMAIN-CONTAINING PROTEIN-RELATED"/>
    <property type="match status" value="1"/>
</dbReference>
<feature type="compositionally biased region" description="Basic residues" evidence="2">
    <location>
        <begin position="38"/>
        <end position="58"/>
    </location>
</feature>
<dbReference type="PANTHER" id="PTHR31836">
    <property type="match status" value="1"/>
</dbReference>
<dbReference type="Pfam" id="PF03330">
    <property type="entry name" value="DPBB_1"/>
    <property type="match status" value="1"/>
</dbReference>
<dbReference type="Proteomes" id="UP000054248">
    <property type="component" value="Unassembled WGS sequence"/>
</dbReference>
<feature type="compositionally biased region" description="Low complexity" evidence="2">
    <location>
        <begin position="60"/>
        <end position="84"/>
    </location>
</feature>
<dbReference type="STRING" id="1051891.A0A0C3QLN5"/>
<dbReference type="Gene3D" id="2.40.40.10">
    <property type="entry name" value="RlpA-like domain"/>
    <property type="match status" value="1"/>
</dbReference>
<feature type="signal peptide" evidence="3">
    <location>
        <begin position="1"/>
        <end position="17"/>
    </location>
</feature>
<sequence>MKLSVLALFAAPALVLGALAPQDGPAAVARHHHNVARGVKAHPASHYKGKRGPAKARRCAAQTASLSSASVSSTSVLAEKTTTTTKKEEPTTTTTKKETTTQRTTTTTHHTTTTAKPKPTADSNNDGGDNNSGSGTTYTGDATFYSTGLNACGTYDSDSDYIAAVAHENFDSFPGANGNSNQNPICNKKVKACYKGNCVTVRITDRCGGCNWGALDFSPSAFKQLADPDLGRLHGMTWNFI</sequence>
<evidence type="ECO:0000313" key="5">
    <source>
        <dbReference type="EMBL" id="KIO28551.1"/>
    </source>
</evidence>
<evidence type="ECO:0000256" key="2">
    <source>
        <dbReference type="SAM" id="MobiDB-lite"/>
    </source>
</evidence>
<dbReference type="CDD" id="cd22191">
    <property type="entry name" value="DPBB_RlpA_EXP_N-like"/>
    <property type="match status" value="1"/>
</dbReference>
<name>A0A0C3QLN5_9AGAM</name>
<dbReference type="SUPFAM" id="SSF50685">
    <property type="entry name" value="Barwin-like endoglucanases"/>
    <property type="match status" value="1"/>
</dbReference>
<dbReference type="EMBL" id="KN822993">
    <property type="protein sequence ID" value="KIO28551.1"/>
    <property type="molecule type" value="Genomic_DNA"/>
</dbReference>
<protein>
    <recommendedName>
        <fullName evidence="4">RlpA-like protein double-psi beta-barrel domain-containing protein</fullName>
    </recommendedName>
</protein>
<feature type="chain" id="PRO_5002177503" description="RlpA-like protein double-psi beta-barrel domain-containing protein" evidence="3">
    <location>
        <begin position="18"/>
        <end position="241"/>
    </location>
</feature>
<feature type="region of interest" description="Disordered" evidence="2">
    <location>
        <begin position="38"/>
        <end position="134"/>
    </location>
</feature>
<keyword evidence="1 3" id="KW-0732">Signal</keyword>
<organism evidence="5 6">
    <name type="scientific">Tulasnella calospora MUT 4182</name>
    <dbReference type="NCBI Taxonomy" id="1051891"/>
    <lineage>
        <taxon>Eukaryota</taxon>
        <taxon>Fungi</taxon>
        <taxon>Dikarya</taxon>
        <taxon>Basidiomycota</taxon>
        <taxon>Agaricomycotina</taxon>
        <taxon>Agaricomycetes</taxon>
        <taxon>Cantharellales</taxon>
        <taxon>Tulasnellaceae</taxon>
        <taxon>Tulasnella</taxon>
    </lineage>
</organism>
<dbReference type="InterPro" id="IPR036908">
    <property type="entry name" value="RlpA-like_sf"/>
</dbReference>
<reference evidence="6" key="2">
    <citation type="submission" date="2015-01" db="EMBL/GenBank/DDBJ databases">
        <title>Evolutionary Origins and Diversification of the Mycorrhizal Mutualists.</title>
        <authorList>
            <consortium name="DOE Joint Genome Institute"/>
            <consortium name="Mycorrhizal Genomics Consortium"/>
            <person name="Kohler A."/>
            <person name="Kuo A."/>
            <person name="Nagy L.G."/>
            <person name="Floudas D."/>
            <person name="Copeland A."/>
            <person name="Barry K.W."/>
            <person name="Cichocki N."/>
            <person name="Veneault-Fourrey C."/>
            <person name="LaButti K."/>
            <person name="Lindquist E.A."/>
            <person name="Lipzen A."/>
            <person name="Lundell T."/>
            <person name="Morin E."/>
            <person name="Murat C."/>
            <person name="Riley R."/>
            <person name="Ohm R."/>
            <person name="Sun H."/>
            <person name="Tunlid A."/>
            <person name="Henrissat B."/>
            <person name="Grigoriev I.V."/>
            <person name="Hibbett D.S."/>
            <person name="Martin F."/>
        </authorList>
    </citation>
    <scope>NUCLEOTIDE SEQUENCE [LARGE SCALE GENOMIC DNA]</scope>
    <source>
        <strain evidence="6">MUT 4182</strain>
    </source>
</reference>
<dbReference type="AlphaFoldDB" id="A0A0C3QLN5"/>
<feature type="compositionally biased region" description="Low complexity" evidence="2">
    <location>
        <begin position="101"/>
        <end position="134"/>
    </location>
</feature>
<proteinExistence type="predicted"/>
<dbReference type="InterPro" id="IPR051477">
    <property type="entry name" value="Expansin_CellWall"/>
</dbReference>